<dbReference type="Proteomes" id="UP000095280">
    <property type="component" value="Unplaced"/>
</dbReference>
<sequence>IAETDAALTRPQLPAIKAGNKTGPVGGSNAHTGPKGFTASPPAGTAGFYSSARRFCWSGRSDLQSQTYCAARWNTRRLQLLTWVPQRRIESRQDSNRPSPEAAEAKVVKQLPINLLYSPAVYGSTLRKTEAAMALDRKKPQQQQPARVTVAYTNEPCRRKLQFVNGKFAAQKPQTSTVQRRNERERNRIRLINRTFAALRASLPPASASAAAAAAAAAATASPAPSGGGSAKERRRLSKVQVLRTAAAYIAELAALLRADDAAAAAAATAPAEVATVSANCSPAELTAADCCYGNAWQQPQQPPQHGDCLPDLRLLLEDDSRMDNSATAAAVEDFVDDEFEDDGGRFRLAAGVLRSSASVDGLHTLICRSPQRLVHVAGPPNSKCPVPTPKFQSAGRATPMQPSAGRRCKLPTTTTASARKCRPSSDLLSASALATTAAPDGKHLANNDGSGRMLRSADESQLLGCSAVDPAADSSYRSAEHGRPLAAGAAGRAGTGCVAMTDRQKIFAHCFLRVSVGDFGGPEHALNSLGRLKQLRSRIRVSISKLAAPSAAARPSAHFSSAEAVAAAPPDDFERRRKSVSLAASK</sequence>
<proteinExistence type="predicted"/>
<dbReference type="GO" id="GO:0046983">
    <property type="term" value="F:protein dimerization activity"/>
    <property type="evidence" value="ECO:0007669"/>
    <property type="project" value="InterPro"/>
</dbReference>
<dbReference type="GO" id="GO:0000981">
    <property type="term" value="F:DNA-binding transcription factor activity, RNA polymerase II-specific"/>
    <property type="evidence" value="ECO:0007669"/>
    <property type="project" value="TreeGrafter"/>
</dbReference>
<dbReference type="GO" id="GO:0000977">
    <property type="term" value="F:RNA polymerase II transcription regulatory region sequence-specific DNA binding"/>
    <property type="evidence" value="ECO:0007669"/>
    <property type="project" value="TreeGrafter"/>
</dbReference>
<feature type="domain" description="BHLH" evidence="3">
    <location>
        <begin position="176"/>
        <end position="253"/>
    </location>
</feature>
<reference evidence="5" key="1">
    <citation type="submission" date="2016-11" db="UniProtKB">
        <authorList>
            <consortium name="WormBaseParasite"/>
        </authorList>
    </citation>
    <scope>IDENTIFICATION</scope>
</reference>
<dbReference type="SMART" id="SM00353">
    <property type="entry name" value="HLH"/>
    <property type="match status" value="1"/>
</dbReference>
<accession>A0A1I8IVJ5</accession>
<evidence type="ECO:0000256" key="2">
    <source>
        <dbReference type="SAM" id="MobiDB-lite"/>
    </source>
</evidence>
<protein>
    <submittedName>
        <fullName evidence="5">BHLH domain-containing protein</fullName>
    </submittedName>
</protein>
<dbReference type="Gene3D" id="4.10.280.10">
    <property type="entry name" value="Helix-loop-helix DNA-binding domain"/>
    <property type="match status" value="1"/>
</dbReference>
<evidence type="ECO:0000256" key="1">
    <source>
        <dbReference type="ARBA" id="ARBA00023125"/>
    </source>
</evidence>
<keyword evidence="4" id="KW-1185">Reference proteome</keyword>
<dbReference type="InterPro" id="IPR036638">
    <property type="entry name" value="HLH_DNA-bd_sf"/>
</dbReference>
<dbReference type="PANTHER" id="PTHR23349">
    <property type="entry name" value="BASIC HELIX-LOOP-HELIX TRANSCRIPTION FACTOR, TWIST"/>
    <property type="match status" value="1"/>
</dbReference>
<organism evidence="4 5">
    <name type="scientific">Macrostomum lignano</name>
    <dbReference type="NCBI Taxonomy" id="282301"/>
    <lineage>
        <taxon>Eukaryota</taxon>
        <taxon>Metazoa</taxon>
        <taxon>Spiralia</taxon>
        <taxon>Lophotrochozoa</taxon>
        <taxon>Platyhelminthes</taxon>
        <taxon>Rhabditophora</taxon>
        <taxon>Macrostomorpha</taxon>
        <taxon>Macrostomida</taxon>
        <taxon>Macrostomidae</taxon>
        <taxon>Macrostomum</taxon>
    </lineage>
</organism>
<dbReference type="WBParaSite" id="maker-uti_cns_0017295-snap-gene-0.2-mRNA-1">
    <property type="protein sequence ID" value="maker-uti_cns_0017295-snap-gene-0.2-mRNA-1"/>
    <property type="gene ID" value="maker-uti_cns_0017295-snap-gene-0.2"/>
</dbReference>
<evidence type="ECO:0000313" key="5">
    <source>
        <dbReference type="WBParaSite" id="maker-uti_cns_0017295-snap-gene-0.2-mRNA-1"/>
    </source>
</evidence>
<dbReference type="InterPro" id="IPR050283">
    <property type="entry name" value="E-box_TF_Regulators"/>
</dbReference>
<dbReference type="SUPFAM" id="SSF47459">
    <property type="entry name" value="HLH, helix-loop-helix DNA-binding domain"/>
    <property type="match status" value="1"/>
</dbReference>
<dbReference type="PANTHER" id="PTHR23349:SF108">
    <property type="entry name" value="BHLH DOMAIN-CONTAINING PROTEIN"/>
    <property type="match status" value="1"/>
</dbReference>
<feature type="region of interest" description="Disordered" evidence="2">
    <location>
        <begin position="551"/>
        <end position="587"/>
    </location>
</feature>
<evidence type="ECO:0000259" key="3">
    <source>
        <dbReference type="PROSITE" id="PS50888"/>
    </source>
</evidence>
<dbReference type="Pfam" id="PF00010">
    <property type="entry name" value="HLH"/>
    <property type="match status" value="1"/>
</dbReference>
<dbReference type="AlphaFoldDB" id="A0A1I8IVJ5"/>
<keyword evidence="1" id="KW-0238">DNA-binding</keyword>
<dbReference type="GO" id="GO:0032502">
    <property type="term" value="P:developmental process"/>
    <property type="evidence" value="ECO:0007669"/>
    <property type="project" value="TreeGrafter"/>
</dbReference>
<feature type="compositionally biased region" description="Low complexity" evidence="2">
    <location>
        <begin position="551"/>
        <end position="569"/>
    </location>
</feature>
<dbReference type="PROSITE" id="PS50888">
    <property type="entry name" value="BHLH"/>
    <property type="match status" value="1"/>
</dbReference>
<name>A0A1I8IVJ5_9PLAT</name>
<dbReference type="InterPro" id="IPR011598">
    <property type="entry name" value="bHLH_dom"/>
</dbReference>
<evidence type="ECO:0000313" key="4">
    <source>
        <dbReference type="Proteomes" id="UP000095280"/>
    </source>
</evidence>
<feature type="region of interest" description="Disordered" evidence="2">
    <location>
        <begin position="389"/>
        <end position="417"/>
    </location>
</feature>
<feature type="region of interest" description="Disordered" evidence="2">
    <location>
        <begin position="1"/>
        <end position="39"/>
    </location>
</feature>